<protein>
    <submittedName>
        <fullName evidence="2">Uncharacterized protein</fullName>
    </submittedName>
</protein>
<evidence type="ECO:0000313" key="2">
    <source>
        <dbReference type="EMBL" id="KAL3687336.1"/>
    </source>
</evidence>
<feature type="compositionally biased region" description="Basic and acidic residues" evidence="1">
    <location>
        <begin position="129"/>
        <end position="146"/>
    </location>
</feature>
<feature type="compositionally biased region" description="Basic and acidic residues" evidence="1">
    <location>
        <begin position="178"/>
        <end position="189"/>
    </location>
</feature>
<accession>A0ABD3H920</accession>
<name>A0ABD3H920_9MARC</name>
<reference evidence="2 3" key="1">
    <citation type="submission" date="2024-09" db="EMBL/GenBank/DDBJ databases">
        <title>Chromosome-scale assembly of Riccia sorocarpa.</title>
        <authorList>
            <person name="Paukszto L."/>
        </authorList>
    </citation>
    <scope>NUCLEOTIDE SEQUENCE [LARGE SCALE GENOMIC DNA]</scope>
    <source>
        <strain evidence="2">LP-2024</strain>
        <tissue evidence="2">Aerial parts of the thallus</tissue>
    </source>
</reference>
<sequence>MLRHREGPKSENVIAWAKSLADPWHDGESFHKKLEQRTKRNWTRSSASLGILSFKICYSERISNNVNNDLPENPLDDWNEEQMSQCQMRRRDSTERTSDRRTSGQQYAPDGPESWNKGIRRRSAGNSQKFRDSDAGKVSGRDRERSYGGSGSQIRKMMEEDEEDYRRDMKPANGYTNFEERTRSYKIEEDAQMLNEEEEGFLRTRDPRDM</sequence>
<comment type="caution">
    <text evidence="2">The sequence shown here is derived from an EMBL/GenBank/DDBJ whole genome shotgun (WGS) entry which is preliminary data.</text>
</comment>
<organism evidence="2 3">
    <name type="scientific">Riccia sorocarpa</name>
    <dbReference type="NCBI Taxonomy" id="122646"/>
    <lineage>
        <taxon>Eukaryota</taxon>
        <taxon>Viridiplantae</taxon>
        <taxon>Streptophyta</taxon>
        <taxon>Embryophyta</taxon>
        <taxon>Marchantiophyta</taxon>
        <taxon>Marchantiopsida</taxon>
        <taxon>Marchantiidae</taxon>
        <taxon>Marchantiales</taxon>
        <taxon>Ricciaceae</taxon>
        <taxon>Riccia</taxon>
    </lineage>
</organism>
<evidence type="ECO:0000313" key="3">
    <source>
        <dbReference type="Proteomes" id="UP001633002"/>
    </source>
</evidence>
<feature type="compositionally biased region" description="Basic and acidic residues" evidence="1">
    <location>
        <begin position="89"/>
        <end position="102"/>
    </location>
</feature>
<keyword evidence="3" id="KW-1185">Reference proteome</keyword>
<gene>
    <name evidence="2" type="ORF">R1sor_013645</name>
</gene>
<dbReference type="EMBL" id="JBJQOH010000004">
    <property type="protein sequence ID" value="KAL3687336.1"/>
    <property type="molecule type" value="Genomic_DNA"/>
</dbReference>
<feature type="compositionally biased region" description="Basic and acidic residues" evidence="1">
    <location>
        <begin position="200"/>
        <end position="210"/>
    </location>
</feature>
<proteinExistence type="predicted"/>
<dbReference type="Proteomes" id="UP001633002">
    <property type="component" value="Unassembled WGS sequence"/>
</dbReference>
<feature type="region of interest" description="Disordered" evidence="1">
    <location>
        <begin position="82"/>
        <end position="210"/>
    </location>
</feature>
<dbReference type="AlphaFoldDB" id="A0ABD3H920"/>
<evidence type="ECO:0000256" key="1">
    <source>
        <dbReference type="SAM" id="MobiDB-lite"/>
    </source>
</evidence>